<evidence type="ECO:0000313" key="2">
    <source>
        <dbReference type="Proteomes" id="UP001218218"/>
    </source>
</evidence>
<name>A0AAD7A6Q7_9AGAR</name>
<dbReference type="Proteomes" id="UP001218218">
    <property type="component" value="Unassembled WGS sequence"/>
</dbReference>
<evidence type="ECO:0000313" key="1">
    <source>
        <dbReference type="EMBL" id="KAJ7350728.1"/>
    </source>
</evidence>
<protein>
    <submittedName>
        <fullName evidence="1">Uncharacterized protein</fullName>
    </submittedName>
</protein>
<dbReference type="EMBL" id="JARIHO010000014">
    <property type="protein sequence ID" value="KAJ7350728.1"/>
    <property type="molecule type" value="Genomic_DNA"/>
</dbReference>
<sequence>MLLMTACPHLSPSTHRLFRKLSLVVLWAGSGRGWTTAASTLLLRFLSPDTATAIRSSWCGMIRRPCPPPCVPLPIPFTSPVSRRSSGCASMPPQASFTWWKMRAGFRPLDMCNCPVCRSPPNCIRCKKWGLLSSCLLYS</sequence>
<reference evidence="1" key="1">
    <citation type="submission" date="2023-03" db="EMBL/GenBank/DDBJ databases">
        <title>Massive genome expansion in bonnet fungi (Mycena s.s.) driven by repeated elements and novel gene families across ecological guilds.</title>
        <authorList>
            <consortium name="Lawrence Berkeley National Laboratory"/>
            <person name="Harder C.B."/>
            <person name="Miyauchi S."/>
            <person name="Viragh M."/>
            <person name="Kuo A."/>
            <person name="Thoen E."/>
            <person name="Andreopoulos B."/>
            <person name="Lu D."/>
            <person name="Skrede I."/>
            <person name="Drula E."/>
            <person name="Henrissat B."/>
            <person name="Morin E."/>
            <person name="Kohler A."/>
            <person name="Barry K."/>
            <person name="LaButti K."/>
            <person name="Morin E."/>
            <person name="Salamov A."/>
            <person name="Lipzen A."/>
            <person name="Mereny Z."/>
            <person name="Hegedus B."/>
            <person name="Baldrian P."/>
            <person name="Stursova M."/>
            <person name="Weitz H."/>
            <person name="Taylor A."/>
            <person name="Grigoriev I.V."/>
            <person name="Nagy L.G."/>
            <person name="Martin F."/>
            <person name="Kauserud H."/>
        </authorList>
    </citation>
    <scope>NUCLEOTIDE SEQUENCE</scope>
    <source>
        <strain evidence="1">CBHHK002</strain>
    </source>
</reference>
<proteinExistence type="predicted"/>
<organism evidence="1 2">
    <name type="scientific">Mycena albidolilacea</name>
    <dbReference type="NCBI Taxonomy" id="1033008"/>
    <lineage>
        <taxon>Eukaryota</taxon>
        <taxon>Fungi</taxon>
        <taxon>Dikarya</taxon>
        <taxon>Basidiomycota</taxon>
        <taxon>Agaricomycotina</taxon>
        <taxon>Agaricomycetes</taxon>
        <taxon>Agaricomycetidae</taxon>
        <taxon>Agaricales</taxon>
        <taxon>Marasmiineae</taxon>
        <taxon>Mycenaceae</taxon>
        <taxon>Mycena</taxon>
    </lineage>
</organism>
<gene>
    <name evidence="1" type="ORF">DFH08DRAFT_862222</name>
</gene>
<keyword evidence="2" id="KW-1185">Reference proteome</keyword>
<accession>A0AAD7A6Q7</accession>
<dbReference type="AlphaFoldDB" id="A0AAD7A6Q7"/>
<comment type="caution">
    <text evidence="1">The sequence shown here is derived from an EMBL/GenBank/DDBJ whole genome shotgun (WGS) entry which is preliminary data.</text>
</comment>